<evidence type="ECO:0000313" key="1">
    <source>
        <dbReference type="EMBL" id="EGH49988.1"/>
    </source>
</evidence>
<proteinExistence type="predicted"/>
<dbReference type="Proteomes" id="UP000004986">
    <property type="component" value="Unassembled WGS sequence"/>
</dbReference>
<organism evidence="1 2">
    <name type="scientific">Pseudomonas syringae pv. pisi str. 1704B</name>
    <dbReference type="NCBI Taxonomy" id="629263"/>
    <lineage>
        <taxon>Bacteria</taxon>
        <taxon>Pseudomonadati</taxon>
        <taxon>Pseudomonadota</taxon>
        <taxon>Gammaproteobacteria</taxon>
        <taxon>Pseudomonadales</taxon>
        <taxon>Pseudomonadaceae</taxon>
        <taxon>Pseudomonas</taxon>
        <taxon>Pseudomonas syringae</taxon>
    </lineage>
</organism>
<accession>F3GSD5</accession>
<comment type="caution">
    <text evidence="1">The sequence shown here is derived from an EMBL/GenBank/DDBJ whole genome shotgun (WGS) entry which is preliminary data.</text>
</comment>
<name>F3GSD5_PSESJ</name>
<dbReference type="EMBL" id="AEAI01004994">
    <property type="protein sequence ID" value="EGH49988.1"/>
    <property type="molecule type" value="Genomic_DNA"/>
</dbReference>
<gene>
    <name evidence="1" type="ORF">PSYPI_49282</name>
</gene>
<dbReference type="AlphaFoldDB" id="F3GSD5"/>
<protein>
    <submittedName>
        <fullName evidence="1">Uncharacterized protein</fullName>
    </submittedName>
</protein>
<evidence type="ECO:0000313" key="2">
    <source>
        <dbReference type="Proteomes" id="UP000004986"/>
    </source>
</evidence>
<reference evidence="1 2" key="1">
    <citation type="journal article" date="2011" name="PLoS Pathog.">
        <title>Dynamic evolution of pathogenicity revealed by sequencing and comparative genomics of 19 Pseudomonas syringae isolates.</title>
        <authorList>
            <person name="Baltrus D.A."/>
            <person name="Nishimura M.T."/>
            <person name="Romanchuk A."/>
            <person name="Chang J.H."/>
            <person name="Mukhtar M.S."/>
            <person name="Cherkis K."/>
            <person name="Roach J."/>
            <person name="Grant S.R."/>
            <person name="Jones C.D."/>
            <person name="Dangl J.L."/>
        </authorList>
    </citation>
    <scope>NUCLEOTIDE SEQUENCE [LARGE SCALE GENOMIC DNA]</scope>
    <source>
        <strain evidence="1 2">1704B</strain>
    </source>
</reference>
<sequence>RRLPQLEMALSRIADDTFSESSLYRAGHAHLFHP</sequence>
<feature type="non-terminal residue" evidence="1">
    <location>
        <position position="34"/>
    </location>
</feature>
<keyword evidence="2" id="KW-1185">Reference proteome</keyword>
<feature type="non-terminal residue" evidence="1">
    <location>
        <position position="1"/>
    </location>
</feature>